<dbReference type="EMBL" id="NESQ01000078">
    <property type="protein sequence ID" value="PUU79914.1"/>
    <property type="molecule type" value="Genomic_DNA"/>
</dbReference>
<keyword evidence="3" id="KW-1185">Reference proteome</keyword>
<sequence length="87" mass="9984">MISGYLLRYREPGRKFRRNALTCQRERLHPLISAFHSILASYTPFLSFPFPVFLLLSHQTSATGQSTLPHHPPLLLVVTVLISFSYQ</sequence>
<evidence type="ECO:0000313" key="2">
    <source>
        <dbReference type="EMBL" id="PUU79914.1"/>
    </source>
</evidence>
<gene>
    <name evidence="2" type="ORF">B9Z19DRAFT_777791</name>
</gene>
<evidence type="ECO:0000313" key="3">
    <source>
        <dbReference type="Proteomes" id="UP000244722"/>
    </source>
</evidence>
<feature type="transmembrane region" description="Helical" evidence="1">
    <location>
        <begin position="34"/>
        <end position="56"/>
    </location>
</feature>
<protein>
    <submittedName>
        <fullName evidence="2">Uncharacterized protein</fullName>
    </submittedName>
</protein>
<proteinExistence type="predicted"/>
<feature type="transmembrane region" description="Helical" evidence="1">
    <location>
        <begin position="68"/>
        <end position="86"/>
    </location>
</feature>
<name>A0A2T6ZWV7_TUBBO</name>
<accession>A0A2T6ZWV7</accession>
<evidence type="ECO:0000256" key="1">
    <source>
        <dbReference type="SAM" id="Phobius"/>
    </source>
</evidence>
<comment type="caution">
    <text evidence="2">The sequence shown here is derived from an EMBL/GenBank/DDBJ whole genome shotgun (WGS) entry which is preliminary data.</text>
</comment>
<reference evidence="2 3" key="1">
    <citation type="submission" date="2017-04" db="EMBL/GenBank/DDBJ databases">
        <title>Draft genome sequence of Tuber borchii Vittad., a whitish edible truffle.</title>
        <authorList>
            <consortium name="DOE Joint Genome Institute"/>
            <person name="Murat C."/>
            <person name="Kuo A."/>
            <person name="Barry K.W."/>
            <person name="Clum A."/>
            <person name="Dockter R.B."/>
            <person name="Fauchery L."/>
            <person name="Iotti M."/>
            <person name="Kohler A."/>
            <person name="Labutti K."/>
            <person name="Lindquist E.A."/>
            <person name="Lipzen A."/>
            <person name="Ohm R.A."/>
            <person name="Wang M."/>
            <person name="Grigoriev I.V."/>
            <person name="Zambonelli A."/>
            <person name="Martin F.M."/>
        </authorList>
    </citation>
    <scope>NUCLEOTIDE SEQUENCE [LARGE SCALE GENOMIC DNA]</scope>
    <source>
        <strain evidence="2 3">Tbo3840</strain>
    </source>
</reference>
<keyword evidence="1" id="KW-1133">Transmembrane helix</keyword>
<organism evidence="2 3">
    <name type="scientific">Tuber borchii</name>
    <name type="common">White truffle</name>
    <dbReference type="NCBI Taxonomy" id="42251"/>
    <lineage>
        <taxon>Eukaryota</taxon>
        <taxon>Fungi</taxon>
        <taxon>Dikarya</taxon>
        <taxon>Ascomycota</taxon>
        <taxon>Pezizomycotina</taxon>
        <taxon>Pezizomycetes</taxon>
        <taxon>Pezizales</taxon>
        <taxon>Tuberaceae</taxon>
        <taxon>Tuber</taxon>
    </lineage>
</organism>
<dbReference type="Proteomes" id="UP000244722">
    <property type="component" value="Unassembled WGS sequence"/>
</dbReference>
<keyword evidence="1" id="KW-0812">Transmembrane</keyword>
<keyword evidence="1" id="KW-0472">Membrane</keyword>
<dbReference type="AlphaFoldDB" id="A0A2T6ZWV7"/>